<protein>
    <submittedName>
        <fullName evidence="2">(Mediterranean fruit fly) hypothetical protein</fullName>
    </submittedName>
</protein>
<dbReference type="Proteomes" id="UP000606786">
    <property type="component" value="Unassembled WGS sequence"/>
</dbReference>
<dbReference type="AlphaFoldDB" id="A0A811TWC0"/>
<proteinExistence type="predicted"/>
<name>A0A811TWC0_CERCA</name>
<gene>
    <name evidence="2" type="ORF">CCAP1982_LOCUS51</name>
</gene>
<sequence length="101" mass="11238">MPVPVTLTAICDVDVDNNSDRGTLQYIKAIFSKLIGTTSARYNDNYKVGRKKKKQSRELVTAYMCVCICTWVYRHVDKMSSSSSSSSGSGSSKRCTRGRKN</sequence>
<dbReference type="EMBL" id="CAJHJT010000001">
    <property type="protein sequence ID" value="CAD6991104.1"/>
    <property type="molecule type" value="Genomic_DNA"/>
</dbReference>
<evidence type="ECO:0000313" key="2">
    <source>
        <dbReference type="EMBL" id="CAD6991104.1"/>
    </source>
</evidence>
<reference evidence="2" key="1">
    <citation type="submission" date="2020-11" db="EMBL/GenBank/DDBJ databases">
        <authorList>
            <person name="Whitehead M."/>
        </authorList>
    </citation>
    <scope>NUCLEOTIDE SEQUENCE</scope>
    <source>
        <strain evidence="2">EGII</strain>
    </source>
</reference>
<evidence type="ECO:0000256" key="1">
    <source>
        <dbReference type="SAM" id="MobiDB-lite"/>
    </source>
</evidence>
<keyword evidence="3" id="KW-1185">Reference proteome</keyword>
<evidence type="ECO:0000313" key="3">
    <source>
        <dbReference type="Proteomes" id="UP000606786"/>
    </source>
</evidence>
<organism evidence="2 3">
    <name type="scientific">Ceratitis capitata</name>
    <name type="common">Mediterranean fruit fly</name>
    <name type="synonym">Tephritis capitata</name>
    <dbReference type="NCBI Taxonomy" id="7213"/>
    <lineage>
        <taxon>Eukaryota</taxon>
        <taxon>Metazoa</taxon>
        <taxon>Ecdysozoa</taxon>
        <taxon>Arthropoda</taxon>
        <taxon>Hexapoda</taxon>
        <taxon>Insecta</taxon>
        <taxon>Pterygota</taxon>
        <taxon>Neoptera</taxon>
        <taxon>Endopterygota</taxon>
        <taxon>Diptera</taxon>
        <taxon>Brachycera</taxon>
        <taxon>Muscomorpha</taxon>
        <taxon>Tephritoidea</taxon>
        <taxon>Tephritidae</taxon>
        <taxon>Ceratitis</taxon>
        <taxon>Ceratitis</taxon>
    </lineage>
</organism>
<feature type="region of interest" description="Disordered" evidence="1">
    <location>
        <begin position="79"/>
        <end position="101"/>
    </location>
</feature>
<comment type="caution">
    <text evidence="2">The sequence shown here is derived from an EMBL/GenBank/DDBJ whole genome shotgun (WGS) entry which is preliminary data.</text>
</comment>
<feature type="compositionally biased region" description="Low complexity" evidence="1">
    <location>
        <begin position="80"/>
        <end position="92"/>
    </location>
</feature>
<accession>A0A811TWC0</accession>